<keyword evidence="3" id="KW-1185">Reference proteome</keyword>
<feature type="transmembrane region" description="Helical" evidence="1">
    <location>
        <begin position="129"/>
        <end position="151"/>
    </location>
</feature>
<accession>A0A183G2X3</accession>
<evidence type="ECO:0000313" key="3">
    <source>
        <dbReference type="Proteomes" id="UP000050761"/>
    </source>
</evidence>
<dbReference type="WBParaSite" id="HPBE_0001569801-mRNA-1">
    <property type="protein sequence ID" value="HPBE_0001569801-mRNA-1"/>
    <property type="gene ID" value="HPBE_0001569801"/>
</dbReference>
<dbReference type="Proteomes" id="UP000050761">
    <property type="component" value="Unassembled WGS sequence"/>
</dbReference>
<sequence length="212" mass="23667">MEFDENSDQYKLLTVVHVKYAGVLCGLIGILAAITAFSLGVAYFPWELYDTSFDAVALIGFVIFLISGVGVHYMILHAIYYTKFRLVMPFLIYHAFLISLNAITALIAIGELVADQNPQTDISDATARAVLLVMPIVSCIEALMVVVMARVRVYLRNKRRHIRNGLPPPIREVIRPDNVPTIHHTTSKVYAEPSATVQRACSSHDIAHDEKR</sequence>
<dbReference type="AlphaFoldDB" id="A0A183G2X3"/>
<evidence type="ECO:0000313" key="4">
    <source>
        <dbReference type="WBParaSite" id="HPBE_0001569801-mRNA-1"/>
    </source>
</evidence>
<evidence type="ECO:0000256" key="1">
    <source>
        <dbReference type="SAM" id="Phobius"/>
    </source>
</evidence>
<accession>A0A3P7ZW81</accession>
<keyword evidence="1" id="KW-0472">Membrane</keyword>
<keyword evidence="1" id="KW-0812">Transmembrane</keyword>
<reference evidence="4" key="2">
    <citation type="submission" date="2019-09" db="UniProtKB">
        <authorList>
            <consortium name="WormBaseParasite"/>
        </authorList>
    </citation>
    <scope>IDENTIFICATION</scope>
</reference>
<name>A0A183G2X3_HELPZ</name>
<feature type="transmembrane region" description="Helical" evidence="1">
    <location>
        <begin position="87"/>
        <end position="109"/>
    </location>
</feature>
<reference evidence="2 3" key="1">
    <citation type="submission" date="2018-11" db="EMBL/GenBank/DDBJ databases">
        <authorList>
            <consortium name="Pathogen Informatics"/>
        </authorList>
    </citation>
    <scope>NUCLEOTIDE SEQUENCE [LARGE SCALE GENOMIC DNA]</scope>
</reference>
<gene>
    <name evidence="2" type="ORF">HPBE_LOCUS15697</name>
</gene>
<organism evidence="3 4">
    <name type="scientific">Heligmosomoides polygyrus</name>
    <name type="common">Parasitic roundworm</name>
    <dbReference type="NCBI Taxonomy" id="6339"/>
    <lineage>
        <taxon>Eukaryota</taxon>
        <taxon>Metazoa</taxon>
        <taxon>Ecdysozoa</taxon>
        <taxon>Nematoda</taxon>
        <taxon>Chromadorea</taxon>
        <taxon>Rhabditida</taxon>
        <taxon>Rhabditina</taxon>
        <taxon>Rhabditomorpha</taxon>
        <taxon>Strongyloidea</taxon>
        <taxon>Heligmosomidae</taxon>
        <taxon>Heligmosomoides</taxon>
    </lineage>
</organism>
<proteinExistence type="predicted"/>
<dbReference type="OrthoDB" id="5772816at2759"/>
<keyword evidence="1" id="KW-1133">Transmembrane helix</keyword>
<protein>
    <submittedName>
        <fullName evidence="4">Transmembrane protein</fullName>
    </submittedName>
</protein>
<feature type="transmembrane region" description="Helical" evidence="1">
    <location>
        <begin position="55"/>
        <end position="75"/>
    </location>
</feature>
<feature type="transmembrane region" description="Helical" evidence="1">
    <location>
        <begin position="20"/>
        <end position="43"/>
    </location>
</feature>
<evidence type="ECO:0000313" key="2">
    <source>
        <dbReference type="EMBL" id="VDP03611.1"/>
    </source>
</evidence>
<dbReference type="EMBL" id="UZAH01028993">
    <property type="protein sequence ID" value="VDP03611.1"/>
    <property type="molecule type" value="Genomic_DNA"/>
</dbReference>